<dbReference type="GO" id="GO:0005507">
    <property type="term" value="F:copper ion binding"/>
    <property type="evidence" value="ECO:0007669"/>
    <property type="project" value="InterPro"/>
</dbReference>
<dbReference type="GO" id="GO:0009279">
    <property type="term" value="C:cell outer membrane"/>
    <property type="evidence" value="ECO:0007669"/>
    <property type="project" value="InterPro"/>
</dbReference>
<sequence length="318" mass="35941">MKQKLLYCAMLLPILATPLTFAQEHEEHPEEHQEDQQGEQMDHSGHDMSGMGEMDHSGHDMSGTGEMDHSGHDMSGTGEMDHSGHDMSGMYGMDHSLHNAPNQPDHVMDHEVLLTKVTIDQLEAREHEGSALKGNLWFGSDFNKLWLKTEVEREDGETSNSELQALYSRAVAPYWDLKVGVRHDFILEYGDSKNWAAIGFNGLAPYFFEVDSTLFLGEDGDSALRLEAEYELLFTQQWILSPEIEMNFYGQNDRDTHTGSGLSDIEAGLRLRYEFTPQFAPYVGVHYEKKFGNTADFLRDAGESSGETTWVIGLHAWF</sequence>
<dbReference type="KEGG" id="mpaf:R5R33_07165"/>
<dbReference type="RefSeq" id="WP_318955341.1">
    <property type="nucleotide sequence ID" value="NZ_CP137555.1"/>
</dbReference>
<gene>
    <name evidence="3" type="ORF">R5R33_07165</name>
</gene>
<keyword evidence="2" id="KW-0732">Signal</keyword>
<feature type="compositionally biased region" description="Basic and acidic residues" evidence="1">
    <location>
        <begin position="23"/>
        <end position="46"/>
    </location>
</feature>
<dbReference type="EMBL" id="CP137555">
    <property type="protein sequence ID" value="WOX06906.1"/>
    <property type="molecule type" value="Genomic_DNA"/>
</dbReference>
<evidence type="ECO:0000256" key="1">
    <source>
        <dbReference type="SAM" id="MobiDB-lite"/>
    </source>
</evidence>
<dbReference type="GO" id="GO:0006878">
    <property type="term" value="P:intracellular copper ion homeostasis"/>
    <property type="evidence" value="ECO:0007669"/>
    <property type="project" value="InterPro"/>
</dbReference>
<dbReference type="AlphaFoldDB" id="A0AAU0N5P0"/>
<dbReference type="InterPro" id="IPR007939">
    <property type="entry name" value="Cu-R_B_prcur"/>
</dbReference>
<evidence type="ECO:0000256" key="2">
    <source>
        <dbReference type="SAM" id="SignalP"/>
    </source>
</evidence>
<reference evidence="3 4" key="1">
    <citation type="submission" date="2023-10" db="EMBL/GenBank/DDBJ databases">
        <title>Description of Microbulbifer bruguierae sp. nov., isolated from the sediments of mangrove plant Bruguiera sexangula and comparative genomic analyses of the genus Microbulbifer.</title>
        <authorList>
            <person name="Long M."/>
        </authorList>
    </citation>
    <scope>NUCLEOTIDE SEQUENCE [LARGE SCALE GENOMIC DNA]</scope>
    <source>
        <strain evidence="3 4">SPO729</strain>
    </source>
</reference>
<dbReference type="Pfam" id="PF05275">
    <property type="entry name" value="CopB"/>
    <property type="match status" value="1"/>
</dbReference>
<keyword evidence="4" id="KW-1185">Reference proteome</keyword>
<evidence type="ECO:0000313" key="4">
    <source>
        <dbReference type="Proteomes" id="UP001302477"/>
    </source>
</evidence>
<protein>
    <submittedName>
        <fullName evidence="3">Copper resistance protein B</fullName>
    </submittedName>
</protein>
<organism evidence="3 4">
    <name type="scientific">Microbulbifer pacificus</name>
    <dbReference type="NCBI Taxonomy" id="407164"/>
    <lineage>
        <taxon>Bacteria</taxon>
        <taxon>Pseudomonadati</taxon>
        <taxon>Pseudomonadota</taxon>
        <taxon>Gammaproteobacteria</taxon>
        <taxon>Cellvibrionales</taxon>
        <taxon>Microbulbiferaceae</taxon>
        <taxon>Microbulbifer</taxon>
    </lineage>
</organism>
<feature type="chain" id="PRO_5043972750" evidence="2">
    <location>
        <begin position="23"/>
        <end position="318"/>
    </location>
</feature>
<accession>A0AAU0N5P0</accession>
<evidence type="ECO:0000313" key="3">
    <source>
        <dbReference type="EMBL" id="WOX06906.1"/>
    </source>
</evidence>
<name>A0AAU0N5P0_9GAMM</name>
<feature type="signal peptide" evidence="2">
    <location>
        <begin position="1"/>
        <end position="22"/>
    </location>
</feature>
<dbReference type="SUPFAM" id="SSF56935">
    <property type="entry name" value="Porins"/>
    <property type="match status" value="1"/>
</dbReference>
<feature type="region of interest" description="Disordered" evidence="1">
    <location>
        <begin position="23"/>
        <end position="87"/>
    </location>
</feature>
<proteinExistence type="predicted"/>
<dbReference type="Proteomes" id="UP001302477">
    <property type="component" value="Chromosome"/>
</dbReference>